<name>A0A015IMG0_RHIIW</name>
<accession>A0A015IMG0</accession>
<evidence type="ECO:0008006" key="3">
    <source>
        <dbReference type="Google" id="ProtNLM"/>
    </source>
</evidence>
<dbReference type="STRING" id="1432141.A0A015IMG0"/>
<proteinExistence type="predicted"/>
<dbReference type="AlphaFoldDB" id="A0A015IMG0"/>
<sequence length="524" mass="62110">MTCSKIFSGNLPELTENIIKYFRNDFSTLYSCTLVNRFWCRLTIPLLWENPFLITENSFSTRNYGFIGIYLLSLNGELKTKFNKFEINDNLLSSNTLFNYPSFIKYLNMWKFIHSIKRWSEDVFRKSKYKYPLEDLGSESDFGRLIQTSLLKIFIENEINIHTLEIEIKTHSMILHDYADIIKLILQNINFIRNIKNLKLSILSFYDNTQINKYILQIINSHQNLKKIVLSNSNDFLFYQPLLLSKDYNHCSNTLNSITLYRVNFKGIINLNEMFEQLNVLESVHIIYCHYINTSFIQQILNLTKPFKLKSLFIDASSKVDESLLLLLRKFGGYLENFRSVNFLSKVEQQKILESVIEYCKNIKLLGIYNMNDEIVYPVLNLIENMKQNLNCLSICCERSKLDNSSSILLQNLGQILPSKLEYLNLFLYINANDFEVFLKNSQGTFIKILLIRDLMQKYNNNILPYIKEYIMKEKRVRYLNFKNNGKELFDFSDEVNEFKLHNIEVQKYNDLVIDNRQLIQIFD</sequence>
<reference evidence="1 2" key="1">
    <citation type="submission" date="2014-02" db="EMBL/GenBank/DDBJ databases">
        <title>Single nucleus genome sequencing reveals high similarity among nuclei of an endomycorrhizal fungus.</title>
        <authorList>
            <person name="Lin K."/>
            <person name="Geurts R."/>
            <person name="Zhang Z."/>
            <person name="Limpens E."/>
            <person name="Saunders D.G."/>
            <person name="Mu D."/>
            <person name="Pang E."/>
            <person name="Cao H."/>
            <person name="Cha H."/>
            <person name="Lin T."/>
            <person name="Zhou Q."/>
            <person name="Shang Y."/>
            <person name="Li Y."/>
            <person name="Ivanov S."/>
            <person name="Sharma T."/>
            <person name="Velzen R.V."/>
            <person name="Ruijter N.D."/>
            <person name="Aanen D.K."/>
            <person name="Win J."/>
            <person name="Kamoun S."/>
            <person name="Bisseling T."/>
            <person name="Huang S."/>
        </authorList>
    </citation>
    <scope>NUCLEOTIDE SEQUENCE [LARGE SCALE GENOMIC DNA]</scope>
    <source>
        <strain evidence="2">DAOM197198w</strain>
    </source>
</reference>
<keyword evidence="2" id="KW-1185">Reference proteome</keyword>
<gene>
    <name evidence="1" type="ORF">RirG_225800</name>
</gene>
<dbReference type="EMBL" id="JEMT01028202">
    <property type="protein sequence ID" value="EXX55400.1"/>
    <property type="molecule type" value="Genomic_DNA"/>
</dbReference>
<dbReference type="OrthoDB" id="2349664at2759"/>
<protein>
    <recommendedName>
        <fullName evidence="3">F-box domain-containing protein</fullName>
    </recommendedName>
</protein>
<dbReference type="HOGENOM" id="CLU_028913_2_1_1"/>
<dbReference type="Proteomes" id="UP000022910">
    <property type="component" value="Unassembled WGS sequence"/>
</dbReference>
<evidence type="ECO:0000313" key="2">
    <source>
        <dbReference type="Proteomes" id="UP000022910"/>
    </source>
</evidence>
<organism evidence="1 2">
    <name type="scientific">Rhizophagus irregularis (strain DAOM 197198w)</name>
    <name type="common">Glomus intraradices</name>
    <dbReference type="NCBI Taxonomy" id="1432141"/>
    <lineage>
        <taxon>Eukaryota</taxon>
        <taxon>Fungi</taxon>
        <taxon>Fungi incertae sedis</taxon>
        <taxon>Mucoromycota</taxon>
        <taxon>Glomeromycotina</taxon>
        <taxon>Glomeromycetes</taxon>
        <taxon>Glomerales</taxon>
        <taxon>Glomeraceae</taxon>
        <taxon>Rhizophagus</taxon>
    </lineage>
</organism>
<comment type="caution">
    <text evidence="1">The sequence shown here is derived from an EMBL/GenBank/DDBJ whole genome shotgun (WGS) entry which is preliminary data.</text>
</comment>
<evidence type="ECO:0000313" key="1">
    <source>
        <dbReference type="EMBL" id="EXX55400.1"/>
    </source>
</evidence>